<evidence type="ECO:0000313" key="1">
    <source>
        <dbReference type="EMBL" id="THG53122.1"/>
    </source>
</evidence>
<sequence length="487" mass="51976">MDCKLNNKKHIDIPLVAALIPITLLIVGIVLFLVTNGADDIQLFSQPLLILCGFAALSIAIIYRRPLRRPLKISIGKSFTQAVPVLAILLLIGTVSATWMFSGVVPTLICYGMEVLNPNLFLVTACCICAAVSVMSGSSWTTIATIGVAFMGIGIMWGYSPGWIAGAIISGAYFGDKVSPLSDTTVLASSTCGVPLMSHIRYMMFTTIPAMLLAIIVYLLVGLNTLPETGESNMEILDKLHGTFNITPLCLLIPVATLLILALRAGTIKTLVISTVLGIIGIFMLQPQLLPSIGSAPVSDSAAVNHIRTIIGILTTRTSLNMDHPLLDSLVTTGGMAGMIPTITLVLSALFFGTAMMASGLLSVIINSIMRRLKRKGKIVSSTAATGLLLNCFTGDQYLSIILCGNIYRNLYRRRSLDTRLLSRTIEDSTSVTSVLIPWNSCGLTQSAVLGVATLAYFPFCIFNIASPLVTLLMGFVSVGSLKRQVA</sequence>
<dbReference type="Proteomes" id="UP000305401">
    <property type="component" value="Unassembled WGS sequence"/>
</dbReference>
<comment type="caution">
    <text evidence="1">The sequence shown here is derived from an EMBL/GenBank/DDBJ whole genome shotgun (WGS) entry which is preliminary data.</text>
</comment>
<accession>A0AC61S691</accession>
<keyword evidence="2" id="KW-1185">Reference proteome</keyword>
<gene>
    <name evidence="1" type="ORF">E5990_04520</name>
</gene>
<protein>
    <submittedName>
        <fullName evidence="1">Sodium:proton antiporter</fullName>
    </submittedName>
</protein>
<proteinExistence type="predicted"/>
<organism evidence="1 2">
    <name type="scientific">Muribaculum caecicola</name>
    <dbReference type="NCBI Taxonomy" id="3038144"/>
    <lineage>
        <taxon>Bacteria</taxon>
        <taxon>Pseudomonadati</taxon>
        <taxon>Bacteroidota</taxon>
        <taxon>Bacteroidia</taxon>
        <taxon>Bacteroidales</taxon>
        <taxon>Muribaculaceae</taxon>
        <taxon>Muribaculum</taxon>
    </lineage>
</organism>
<reference evidence="1" key="1">
    <citation type="submission" date="2019-04" db="EMBL/GenBank/DDBJ databases">
        <title>Microbes associate with the intestines of laboratory mice.</title>
        <authorList>
            <person name="Navarre W."/>
            <person name="Wong E."/>
            <person name="Huang K.C."/>
            <person name="Tropini C."/>
            <person name="Ng K."/>
            <person name="Yu B."/>
        </authorList>
    </citation>
    <scope>NUCLEOTIDE SEQUENCE</scope>
    <source>
        <strain evidence="1">NM86_A22</strain>
    </source>
</reference>
<evidence type="ECO:0000313" key="2">
    <source>
        <dbReference type="Proteomes" id="UP000305401"/>
    </source>
</evidence>
<dbReference type="EMBL" id="SSTG01000037">
    <property type="protein sequence ID" value="THG53122.1"/>
    <property type="molecule type" value="Genomic_DNA"/>
</dbReference>
<name>A0AC61S691_9BACT</name>